<dbReference type="Proteomes" id="UP000221165">
    <property type="component" value="Unassembled WGS sequence"/>
</dbReference>
<feature type="region of interest" description="Disordered" evidence="1">
    <location>
        <begin position="1"/>
        <end position="84"/>
    </location>
</feature>
<dbReference type="EMBL" id="MIGC01000129">
    <property type="protein sequence ID" value="PHJ25846.1"/>
    <property type="molecule type" value="Genomic_DNA"/>
</dbReference>
<feature type="compositionally biased region" description="Basic and acidic residues" evidence="1">
    <location>
        <begin position="53"/>
        <end position="68"/>
    </location>
</feature>
<dbReference type="AlphaFoldDB" id="A0A2C6LHR3"/>
<evidence type="ECO:0000313" key="2">
    <source>
        <dbReference type="EMBL" id="PHJ25846.1"/>
    </source>
</evidence>
<gene>
    <name evidence="2" type="ORF">CSUI_000305</name>
</gene>
<evidence type="ECO:0000313" key="3">
    <source>
        <dbReference type="Proteomes" id="UP000221165"/>
    </source>
</evidence>
<evidence type="ECO:0000256" key="1">
    <source>
        <dbReference type="SAM" id="MobiDB-lite"/>
    </source>
</evidence>
<organism evidence="2 3">
    <name type="scientific">Cystoisospora suis</name>
    <dbReference type="NCBI Taxonomy" id="483139"/>
    <lineage>
        <taxon>Eukaryota</taxon>
        <taxon>Sar</taxon>
        <taxon>Alveolata</taxon>
        <taxon>Apicomplexa</taxon>
        <taxon>Conoidasida</taxon>
        <taxon>Coccidia</taxon>
        <taxon>Eucoccidiorida</taxon>
        <taxon>Eimeriorina</taxon>
        <taxon>Sarcocystidae</taxon>
        <taxon>Cystoisospora</taxon>
    </lineage>
</organism>
<dbReference type="VEuPathDB" id="ToxoDB:CSUI_000305"/>
<feature type="compositionally biased region" description="Polar residues" evidence="1">
    <location>
        <begin position="69"/>
        <end position="79"/>
    </location>
</feature>
<proteinExistence type="predicted"/>
<name>A0A2C6LHR3_9APIC</name>
<accession>A0A2C6LHR3</accession>
<keyword evidence="3" id="KW-1185">Reference proteome</keyword>
<reference evidence="2 3" key="1">
    <citation type="journal article" date="2017" name="Int. J. Parasitol.">
        <title>The genome of the protozoan parasite Cystoisospora suis and a reverse vaccinology approach to identify vaccine candidates.</title>
        <authorList>
            <person name="Palmieri N."/>
            <person name="Shrestha A."/>
            <person name="Ruttkowski B."/>
            <person name="Beck T."/>
            <person name="Vogl C."/>
            <person name="Tomley F."/>
            <person name="Blake D.P."/>
            <person name="Joachim A."/>
        </authorList>
    </citation>
    <scope>NUCLEOTIDE SEQUENCE [LARGE SCALE GENOMIC DNA]</scope>
    <source>
        <strain evidence="2 3">Wien I</strain>
    </source>
</reference>
<comment type="caution">
    <text evidence="2">The sequence shown here is derived from an EMBL/GenBank/DDBJ whole genome shotgun (WGS) entry which is preliminary data.</text>
</comment>
<protein>
    <submittedName>
        <fullName evidence="2">Uncharacterized protein</fullName>
    </submittedName>
</protein>
<dbReference type="GeneID" id="94423750"/>
<feature type="compositionally biased region" description="Polar residues" evidence="1">
    <location>
        <begin position="19"/>
        <end position="28"/>
    </location>
</feature>
<dbReference type="RefSeq" id="XP_067927492.1">
    <property type="nucleotide sequence ID" value="XM_068060539.1"/>
</dbReference>
<sequence length="134" mass="14631">MGWLRLFGEKSIENGVGPQKTTPRTRQNGVCIAHSNGYVPSASETDETTGTPKEVERLSDSSAPEKDTAGQTGSSTCSNGYHLDGDGLPAKKEDILLLEGNHGLMYDEKCRAEFFNQVVNILEKEMLDIMYSGM</sequence>